<dbReference type="AlphaFoldDB" id="A0A450VD23"/>
<protein>
    <submittedName>
        <fullName evidence="3">Uncharacterized protein</fullName>
    </submittedName>
</protein>
<proteinExistence type="predicted"/>
<evidence type="ECO:0000313" key="3">
    <source>
        <dbReference type="EMBL" id="VFK02696.1"/>
    </source>
</evidence>
<reference evidence="3" key="1">
    <citation type="submission" date="2019-02" db="EMBL/GenBank/DDBJ databases">
        <authorList>
            <person name="Gruber-Vodicka R. H."/>
            <person name="Seah K. B. B."/>
        </authorList>
    </citation>
    <scope>NUCLEOTIDE SEQUENCE</scope>
    <source>
        <strain evidence="3">BECK_SA2B12</strain>
        <strain evidence="1">BECK_SA2B15</strain>
        <strain evidence="2">BECK_SA2B20</strain>
    </source>
</reference>
<evidence type="ECO:0000313" key="2">
    <source>
        <dbReference type="EMBL" id="VFJ97368.1"/>
    </source>
</evidence>
<gene>
    <name evidence="1" type="ORF">BECKH772A_GA0070896_1010911</name>
    <name evidence="2" type="ORF">BECKH772B_GA0070898_1011013</name>
    <name evidence="3" type="ORF">BECKH772C_GA0070978_1009913</name>
</gene>
<sequence>MATYPTEEGKVLILAQEMSTGLKNNSNIYPAPPVNPLDLDDALAAYVSARDAVTAAYSAAEQATATKHAALEALNDKINLSEASHQTFES</sequence>
<dbReference type="EMBL" id="CAADFJ010000099">
    <property type="protein sequence ID" value="VFK02696.1"/>
    <property type="molecule type" value="Genomic_DNA"/>
</dbReference>
<name>A0A450VD23_9GAMM</name>
<dbReference type="EMBL" id="CAADFI010000110">
    <property type="protein sequence ID" value="VFJ97368.1"/>
    <property type="molecule type" value="Genomic_DNA"/>
</dbReference>
<organism evidence="3">
    <name type="scientific">Candidatus Kentrum eta</name>
    <dbReference type="NCBI Taxonomy" id="2126337"/>
    <lineage>
        <taxon>Bacteria</taxon>
        <taxon>Pseudomonadati</taxon>
        <taxon>Pseudomonadota</taxon>
        <taxon>Gammaproteobacteria</taxon>
        <taxon>Candidatus Kentrum</taxon>
    </lineage>
</organism>
<evidence type="ECO:0000313" key="1">
    <source>
        <dbReference type="EMBL" id="VFJ96760.1"/>
    </source>
</evidence>
<accession>A0A450VD23</accession>
<dbReference type="EMBL" id="CAADFG010000109">
    <property type="protein sequence ID" value="VFJ96760.1"/>
    <property type="molecule type" value="Genomic_DNA"/>
</dbReference>